<feature type="transmembrane region" description="Helical" evidence="5">
    <location>
        <begin position="256"/>
        <end position="275"/>
    </location>
</feature>
<dbReference type="SUPFAM" id="SSF144091">
    <property type="entry name" value="Rhomboid-like"/>
    <property type="match status" value="1"/>
</dbReference>
<evidence type="ECO:0000256" key="3">
    <source>
        <dbReference type="ARBA" id="ARBA00022989"/>
    </source>
</evidence>
<protein>
    <submittedName>
        <fullName evidence="7">Rhomboid family protein</fullName>
    </submittedName>
</protein>
<comment type="subcellular location">
    <subcellularLocation>
        <location evidence="1">Membrane</location>
        <topology evidence="1">Multi-pass membrane protein</topology>
    </subcellularLocation>
</comment>
<feature type="transmembrane region" description="Helical" evidence="5">
    <location>
        <begin position="225"/>
        <end position="244"/>
    </location>
</feature>
<feature type="transmembrane region" description="Helical" evidence="5">
    <location>
        <begin position="281"/>
        <end position="303"/>
    </location>
</feature>
<feature type="transmembrane region" description="Helical" evidence="5">
    <location>
        <begin position="199"/>
        <end position="219"/>
    </location>
</feature>
<evidence type="ECO:0000256" key="5">
    <source>
        <dbReference type="SAM" id="Phobius"/>
    </source>
</evidence>
<name>U2Z3F2_9RHOB</name>
<accession>U2Z3F2</accession>
<organism evidence="7 8">
    <name type="scientific">Limimaricola cinnabarinus LL-001</name>
    <dbReference type="NCBI Taxonomy" id="1337093"/>
    <lineage>
        <taxon>Bacteria</taxon>
        <taxon>Pseudomonadati</taxon>
        <taxon>Pseudomonadota</taxon>
        <taxon>Alphaproteobacteria</taxon>
        <taxon>Rhodobacterales</taxon>
        <taxon>Paracoccaceae</taxon>
        <taxon>Limimaricola</taxon>
    </lineage>
</organism>
<keyword evidence="8" id="KW-1185">Reference proteome</keyword>
<keyword evidence="3 5" id="KW-1133">Transmembrane helix</keyword>
<evidence type="ECO:0000313" key="8">
    <source>
        <dbReference type="Proteomes" id="UP000016566"/>
    </source>
</evidence>
<sequence>MQVHDAENRLEFTALHLDKALDRAEIVAEREAARRLDARKDAGGELGVGHGACPAGNRVAFRLAMPPVEVNRRGRTCDRRDTTRDPIRTTPRSEGPFGTLPPLIVVLALVMAGIEAVLSLGATGLVGGPQAVGWRIGAIKGYGFSAAVLDRLALRWDWGLASRLLSYPFVHLSLTHALFAVALLLALGKFVGEVLHPVALGLLLAATTITGAIAFGVFTSTNYPLAGAYPAVYGLIGGFTYLMWLQLGRAGSNRLAAFRLIGVLLALQLVFGLMFGADPAWVADAAGFVTGLVLSPLLAPGGARGFLARMRTR</sequence>
<keyword evidence="4 5" id="KW-0472">Membrane</keyword>
<dbReference type="EMBL" id="BATB01000017">
    <property type="protein sequence ID" value="GAD55607.1"/>
    <property type="molecule type" value="Genomic_DNA"/>
</dbReference>
<dbReference type="Proteomes" id="UP000016566">
    <property type="component" value="Unassembled WGS sequence"/>
</dbReference>
<dbReference type="InterPro" id="IPR035952">
    <property type="entry name" value="Rhomboid-like_sf"/>
</dbReference>
<evidence type="ECO:0000259" key="6">
    <source>
        <dbReference type="Pfam" id="PF01694"/>
    </source>
</evidence>
<feature type="transmembrane region" description="Helical" evidence="5">
    <location>
        <begin position="169"/>
        <end position="187"/>
    </location>
</feature>
<dbReference type="Gene3D" id="1.20.1540.10">
    <property type="entry name" value="Rhomboid-like"/>
    <property type="match status" value="1"/>
</dbReference>
<proteinExistence type="predicted"/>
<dbReference type="GO" id="GO:0016020">
    <property type="term" value="C:membrane"/>
    <property type="evidence" value="ECO:0007669"/>
    <property type="project" value="UniProtKB-SubCell"/>
</dbReference>
<comment type="caution">
    <text evidence="7">The sequence shown here is derived from an EMBL/GenBank/DDBJ whole genome shotgun (WGS) entry which is preliminary data.</text>
</comment>
<dbReference type="InterPro" id="IPR022764">
    <property type="entry name" value="Peptidase_S54_rhomboid_dom"/>
</dbReference>
<reference evidence="7" key="1">
    <citation type="journal article" date="2013" name="Genome Announc.">
        <title>Draft Genome Sequence of Loktanella cinnabarina LL-001T, Isolated from Deep-Sea Floor Sediment.</title>
        <authorList>
            <person name="Nishi S."/>
            <person name="Tsubouchi T."/>
            <person name="Takaki Y."/>
            <person name="Koyanagi R."/>
            <person name="Satoh N."/>
            <person name="Maruyama T."/>
            <person name="Hatada Y."/>
        </authorList>
    </citation>
    <scope>NUCLEOTIDE SEQUENCE [LARGE SCALE GENOMIC DNA]</scope>
    <source>
        <strain evidence="7">LL-001</strain>
    </source>
</reference>
<dbReference type="AlphaFoldDB" id="U2Z3F2"/>
<evidence type="ECO:0000256" key="4">
    <source>
        <dbReference type="ARBA" id="ARBA00023136"/>
    </source>
</evidence>
<feature type="transmembrane region" description="Helical" evidence="5">
    <location>
        <begin position="100"/>
        <end position="120"/>
    </location>
</feature>
<feature type="domain" description="Peptidase S54 rhomboid" evidence="6">
    <location>
        <begin position="162"/>
        <end position="299"/>
    </location>
</feature>
<dbReference type="GO" id="GO:0004252">
    <property type="term" value="F:serine-type endopeptidase activity"/>
    <property type="evidence" value="ECO:0007669"/>
    <property type="project" value="InterPro"/>
</dbReference>
<dbReference type="STRING" id="1337093.MBELCI_1659"/>
<evidence type="ECO:0000313" key="7">
    <source>
        <dbReference type="EMBL" id="GAD55607.1"/>
    </source>
</evidence>
<gene>
    <name evidence="7" type="ORF">MBELCI_1659</name>
</gene>
<dbReference type="eggNOG" id="COG0705">
    <property type="taxonomic scope" value="Bacteria"/>
</dbReference>
<keyword evidence="2 5" id="KW-0812">Transmembrane</keyword>
<evidence type="ECO:0000256" key="1">
    <source>
        <dbReference type="ARBA" id="ARBA00004141"/>
    </source>
</evidence>
<evidence type="ECO:0000256" key="2">
    <source>
        <dbReference type="ARBA" id="ARBA00022692"/>
    </source>
</evidence>
<dbReference type="Pfam" id="PF01694">
    <property type="entry name" value="Rhomboid"/>
    <property type="match status" value="1"/>
</dbReference>